<keyword evidence="5 9" id="KW-0808">Transferase</keyword>
<dbReference type="Pfam" id="PF00512">
    <property type="entry name" value="HisKA"/>
    <property type="match status" value="1"/>
</dbReference>
<dbReference type="Gene3D" id="1.10.287.130">
    <property type="match status" value="1"/>
</dbReference>
<keyword evidence="10" id="KW-1185">Reference proteome</keyword>
<dbReference type="PANTHER" id="PTHR43547:SF2">
    <property type="entry name" value="HYBRID SIGNAL TRANSDUCTION HISTIDINE KINASE C"/>
    <property type="match status" value="1"/>
</dbReference>
<dbReference type="Pfam" id="PF02518">
    <property type="entry name" value="HATPase_c"/>
    <property type="match status" value="1"/>
</dbReference>
<dbReference type="SUPFAM" id="SSF47384">
    <property type="entry name" value="Homodimeric domain of signal transducing histidine kinase"/>
    <property type="match status" value="1"/>
</dbReference>
<dbReference type="SMART" id="SM00388">
    <property type="entry name" value="HisKA"/>
    <property type="match status" value="1"/>
</dbReference>
<feature type="coiled-coil region" evidence="7">
    <location>
        <begin position="90"/>
        <end position="124"/>
    </location>
</feature>
<evidence type="ECO:0000256" key="6">
    <source>
        <dbReference type="ARBA" id="ARBA00023012"/>
    </source>
</evidence>
<sequence>MGRNRGFDRAIGVWVLATLALLAAASLLGDADALPWIAAASLAAGIPFIIHTRRRYRLIAQLSNRVDAVLHGERAIDLEHMDEGELAVLTSELDKMVTRLNITADELERERQTLADALADISHQLKTPLTSLSISTELVRRSLSEEGGHAALVERLRNIERLQQRVQRLVSTLLKLARIDAGVVRLTATPVNVRRLVDDAFEPLAIGFDIADVAFETAIDEDTSFTGDAGWTAEALSNILKNCMEHTPAGGRVALRAYEDTIACRIVVEDTGGGIAPQDLPHIFERFYRGSSRSPQDEVNPAGVGIGLSLARSLITAQGGTLTAENICDDAGRTTGARFAITFFKTNV</sequence>
<dbReference type="InterPro" id="IPR036890">
    <property type="entry name" value="HATPase_C_sf"/>
</dbReference>
<dbReference type="InterPro" id="IPR005467">
    <property type="entry name" value="His_kinase_dom"/>
</dbReference>
<protein>
    <recommendedName>
        <fullName evidence="3">histidine kinase</fullName>
        <ecNumber evidence="3">2.7.13.3</ecNumber>
    </recommendedName>
</protein>
<dbReference type="InterPro" id="IPR003594">
    <property type="entry name" value="HATPase_dom"/>
</dbReference>
<evidence type="ECO:0000313" key="9">
    <source>
        <dbReference type="EMBL" id="MDM8274094.1"/>
    </source>
</evidence>
<dbReference type="Proteomes" id="UP001529421">
    <property type="component" value="Unassembled WGS sequence"/>
</dbReference>
<evidence type="ECO:0000259" key="8">
    <source>
        <dbReference type="PROSITE" id="PS50109"/>
    </source>
</evidence>
<dbReference type="PROSITE" id="PS50109">
    <property type="entry name" value="HIS_KIN"/>
    <property type="match status" value="1"/>
</dbReference>
<comment type="catalytic activity">
    <reaction evidence="1">
        <text>ATP + protein L-histidine = ADP + protein N-phospho-L-histidine.</text>
        <dbReference type="EC" id="2.7.13.3"/>
    </reaction>
</comment>
<dbReference type="GO" id="GO:0016301">
    <property type="term" value="F:kinase activity"/>
    <property type="evidence" value="ECO:0007669"/>
    <property type="project" value="UniProtKB-KW"/>
</dbReference>
<dbReference type="SUPFAM" id="SSF55874">
    <property type="entry name" value="ATPase domain of HSP90 chaperone/DNA topoisomerase II/histidine kinase"/>
    <property type="match status" value="1"/>
</dbReference>
<gene>
    <name evidence="9" type="ORF">QUW28_01060</name>
</gene>
<organism evidence="9 10">
    <name type="scientific">Enorma phocaeensis</name>
    <dbReference type="NCBI Taxonomy" id="1871019"/>
    <lineage>
        <taxon>Bacteria</taxon>
        <taxon>Bacillati</taxon>
        <taxon>Actinomycetota</taxon>
        <taxon>Coriobacteriia</taxon>
        <taxon>Coriobacteriales</taxon>
        <taxon>Coriobacteriaceae</taxon>
        <taxon>Enorma</taxon>
    </lineage>
</organism>
<dbReference type="RefSeq" id="WP_289543840.1">
    <property type="nucleotide sequence ID" value="NZ_JAUDDZ010000001.1"/>
</dbReference>
<reference evidence="10" key="1">
    <citation type="submission" date="2023-06" db="EMBL/GenBank/DDBJ databases">
        <title>Identification and characterization of horizontal gene transfer across gut microbiota members of farm animals based on homology search.</title>
        <authorList>
            <person name="Zeman M."/>
            <person name="Kubasova T."/>
            <person name="Jahodarova E."/>
            <person name="Nykrynova M."/>
            <person name="Rychlik I."/>
        </authorList>
    </citation>
    <scope>NUCLEOTIDE SEQUENCE [LARGE SCALE GENOMIC DNA]</scope>
    <source>
        <strain evidence="10">154_Feed</strain>
    </source>
</reference>
<keyword evidence="5 9" id="KW-0418">Kinase</keyword>
<dbReference type="EC" id="2.7.13.3" evidence="3"/>
<feature type="domain" description="Histidine kinase" evidence="8">
    <location>
        <begin position="120"/>
        <end position="347"/>
    </location>
</feature>
<dbReference type="InterPro" id="IPR003661">
    <property type="entry name" value="HisK_dim/P_dom"/>
</dbReference>
<dbReference type="InterPro" id="IPR036097">
    <property type="entry name" value="HisK_dim/P_sf"/>
</dbReference>
<dbReference type="PRINTS" id="PR00344">
    <property type="entry name" value="BCTRLSENSOR"/>
</dbReference>
<comment type="caution">
    <text evidence="9">The sequence shown here is derived from an EMBL/GenBank/DDBJ whole genome shotgun (WGS) entry which is preliminary data.</text>
</comment>
<evidence type="ECO:0000256" key="3">
    <source>
        <dbReference type="ARBA" id="ARBA00012438"/>
    </source>
</evidence>
<accession>A0ABT7V843</accession>
<evidence type="ECO:0000256" key="5">
    <source>
        <dbReference type="ARBA" id="ARBA00022777"/>
    </source>
</evidence>
<reference evidence="9 10" key="2">
    <citation type="submission" date="2023-06" db="EMBL/GenBank/DDBJ databases">
        <authorList>
            <person name="Zeman M."/>
            <person name="Kubasova T."/>
            <person name="Jahodarova E."/>
            <person name="Nykrynova M."/>
            <person name="Rychlik I."/>
        </authorList>
    </citation>
    <scope>NUCLEOTIDE SEQUENCE [LARGE SCALE GENOMIC DNA]</scope>
    <source>
        <strain evidence="9 10">154_Feed</strain>
    </source>
</reference>
<keyword evidence="4" id="KW-0597">Phosphoprotein</keyword>
<evidence type="ECO:0000256" key="4">
    <source>
        <dbReference type="ARBA" id="ARBA00022553"/>
    </source>
</evidence>
<evidence type="ECO:0000256" key="1">
    <source>
        <dbReference type="ARBA" id="ARBA00000085"/>
    </source>
</evidence>
<proteinExistence type="predicted"/>
<evidence type="ECO:0000256" key="7">
    <source>
        <dbReference type="SAM" id="Coils"/>
    </source>
</evidence>
<name>A0ABT7V843_9ACTN</name>
<dbReference type="PANTHER" id="PTHR43547">
    <property type="entry name" value="TWO-COMPONENT HISTIDINE KINASE"/>
    <property type="match status" value="1"/>
</dbReference>
<dbReference type="EMBL" id="JAUDDZ010000001">
    <property type="protein sequence ID" value="MDM8274094.1"/>
    <property type="molecule type" value="Genomic_DNA"/>
</dbReference>
<dbReference type="CDD" id="cd00082">
    <property type="entry name" value="HisKA"/>
    <property type="match status" value="1"/>
</dbReference>
<evidence type="ECO:0000256" key="2">
    <source>
        <dbReference type="ARBA" id="ARBA00004236"/>
    </source>
</evidence>
<keyword evidence="7" id="KW-0175">Coiled coil</keyword>
<dbReference type="SMART" id="SM00387">
    <property type="entry name" value="HATPase_c"/>
    <property type="match status" value="1"/>
</dbReference>
<comment type="subcellular location">
    <subcellularLocation>
        <location evidence="2">Cell membrane</location>
    </subcellularLocation>
</comment>
<dbReference type="CDD" id="cd00075">
    <property type="entry name" value="HATPase"/>
    <property type="match status" value="1"/>
</dbReference>
<evidence type="ECO:0000313" key="10">
    <source>
        <dbReference type="Proteomes" id="UP001529421"/>
    </source>
</evidence>
<dbReference type="InterPro" id="IPR004358">
    <property type="entry name" value="Sig_transdc_His_kin-like_C"/>
</dbReference>
<dbReference type="Gene3D" id="3.30.565.10">
    <property type="entry name" value="Histidine kinase-like ATPase, C-terminal domain"/>
    <property type="match status" value="1"/>
</dbReference>
<keyword evidence="6" id="KW-0902">Two-component regulatory system</keyword>